<reference evidence="2" key="3">
    <citation type="submission" date="2021-05" db="UniProtKB">
        <authorList>
            <consortium name="EnsemblPlants"/>
        </authorList>
    </citation>
    <scope>IDENTIFICATION</scope>
    <source>
        <strain evidence="2">cv. B73</strain>
    </source>
</reference>
<evidence type="ECO:0000313" key="2">
    <source>
        <dbReference type="EnsemblPlants" id="Zm00001eb382740_P001"/>
    </source>
</evidence>
<feature type="compositionally biased region" description="Polar residues" evidence="1">
    <location>
        <begin position="16"/>
        <end position="38"/>
    </location>
</feature>
<evidence type="ECO:0000313" key="3">
    <source>
        <dbReference type="Proteomes" id="UP000007305"/>
    </source>
</evidence>
<accession>A0A804QZW2</accession>
<sequence>MAPLFFSFPVRPAERSFSQPWSSRPCSSPNPQPDRSSLQLEFPSPCISHGRASCRGLSMAGARTALFPAGCRALPSVLLAGPSSPSSATLLYSPSLRAVPSPLCPAMAAVPRPPSPRAVFPLLRVPPMAAARPFP</sequence>
<dbReference type="EnsemblPlants" id="Zm00001eb382740_T001">
    <property type="protein sequence ID" value="Zm00001eb382740_P001"/>
    <property type="gene ID" value="Zm00001eb382740"/>
</dbReference>
<reference evidence="2" key="2">
    <citation type="submission" date="2019-07" db="EMBL/GenBank/DDBJ databases">
        <authorList>
            <person name="Seetharam A."/>
            <person name="Woodhouse M."/>
            <person name="Cannon E."/>
        </authorList>
    </citation>
    <scope>NUCLEOTIDE SEQUENCE [LARGE SCALE GENOMIC DNA]</scope>
    <source>
        <strain evidence="2">cv. B73</strain>
    </source>
</reference>
<dbReference type="Gramene" id="Zm00001eb382740_T001">
    <property type="protein sequence ID" value="Zm00001eb382740_P001"/>
    <property type="gene ID" value="Zm00001eb382740"/>
</dbReference>
<dbReference type="InParanoid" id="A0A804QZW2"/>
<name>A0A804QZW2_MAIZE</name>
<reference evidence="3" key="1">
    <citation type="journal article" date="2009" name="Science">
        <title>The B73 maize genome: complexity, diversity, and dynamics.</title>
        <authorList>
            <person name="Schnable P.S."/>
            <person name="Ware D."/>
            <person name="Fulton R.S."/>
            <person name="Stein J.C."/>
            <person name="Wei F."/>
            <person name="Pasternak S."/>
            <person name="Liang C."/>
            <person name="Zhang J."/>
            <person name="Fulton L."/>
            <person name="Graves T.A."/>
            <person name="Minx P."/>
            <person name="Reily A.D."/>
            <person name="Courtney L."/>
            <person name="Kruchowski S.S."/>
            <person name="Tomlinson C."/>
            <person name="Strong C."/>
            <person name="Delehaunty K."/>
            <person name="Fronick C."/>
            <person name="Courtney B."/>
            <person name="Rock S.M."/>
            <person name="Belter E."/>
            <person name="Du F."/>
            <person name="Kim K."/>
            <person name="Abbott R.M."/>
            <person name="Cotton M."/>
            <person name="Levy A."/>
            <person name="Marchetto P."/>
            <person name="Ochoa K."/>
            <person name="Jackson S.M."/>
            <person name="Gillam B."/>
            <person name="Chen W."/>
            <person name="Yan L."/>
            <person name="Higginbotham J."/>
            <person name="Cardenas M."/>
            <person name="Waligorski J."/>
            <person name="Applebaum E."/>
            <person name="Phelps L."/>
            <person name="Falcone J."/>
            <person name="Kanchi K."/>
            <person name="Thane T."/>
            <person name="Scimone A."/>
            <person name="Thane N."/>
            <person name="Henke J."/>
            <person name="Wang T."/>
            <person name="Ruppert J."/>
            <person name="Shah N."/>
            <person name="Rotter K."/>
            <person name="Hodges J."/>
            <person name="Ingenthron E."/>
            <person name="Cordes M."/>
            <person name="Kohlberg S."/>
            <person name="Sgro J."/>
            <person name="Delgado B."/>
            <person name="Mead K."/>
            <person name="Chinwalla A."/>
            <person name="Leonard S."/>
            <person name="Crouse K."/>
            <person name="Collura K."/>
            <person name="Kudrna D."/>
            <person name="Currie J."/>
            <person name="He R."/>
            <person name="Angelova A."/>
            <person name="Rajasekar S."/>
            <person name="Mueller T."/>
            <person name="Lomeli R."/>
            <person name="Scara G."/>
            <person name="Ko A."/>
            <person name="Delaney K."/>
            <person name="Wissotski M."/>
            <person name="Lopez G."/>
            <person name="Campos D."/>
            <person name="Braidotti M."/>
            <person name="Ashley E."/>
            <person name="Golser W."/>
            <person name="Kim H."/>
            <person name="Lee S."/>
            <person name="Lin J."/>
            <person name="Dujmic Z."/>
            <person name="Kim W."/>
            <person name="Talag J."/>
            <person name="Zuccolo A."/>
            <person name="Fan C."/>
            <person name="Sebastian A."/>
            <person name="Kramer M."/>
            <person name="Spiegel L."/>
            <person name="Nascimento L."/>
            <person name="Zutavern T."/>
            <person name="Miller B."/>
            <person name="Ambroise C."/>
            <person name="Muller S."/>
            <person name="Spooner W."/>
            <person name="Narechania A."/>
            <person name="Ren L."/>
            <person name="Wei S."/>
            <person name="Kumari S."/>
            <person name="Faga B."/>
            <person name="Levy M.J."/>
            <person name="McMahan L."/>
            <person name="Van Buren P."/>
            <person name="Vaughn M.W."/>
            <person name="Ying K."/>
            <person name="Yeh C.-T."/>
            <person name="Emrich S.J."/>
            <person name="Jia Y."/>
            <person name="Kalyanaraman A."/>
            <person name="Hsia A.-P."/>
            <person name="Barbazuk W.B."/>
            <person name="Baucom R.S."/>
            <person name="Brutnell T.P."/>
            <person name="Carpita N.C."/>
            <person name="Chaparro C."/>
            <person name="Chia J.-M."/>
            <person name="Deragon J.-M."/>
            <person name="Estill J.C."/>
            <person name="Fu Y."/>
            <person name="Jeddeloh J.A."/>
            <person name="Han Y."/>
            <person name="Lee H."/>
            <person name="Li P."/>
            <person name="Lisch D.R."/>
            <person name="Liu S."/>
            <person name="Liu Z."/>
            <person name="Nagel D.H."/>
            <person name="McCann M.C."/>
            <person name="SanMiguel P."/>
            <person name="Myers A.M."/>
            <person name="Nettleton D."/>
            <person name="Nguyen J."/>
            <person name="Penning B.W."/>
            <person name="Ponnala L."/>
            <person name="Schneider K.L."/>
            <person name="Schwartz D.C."/>
            <person name="Sharma A."/>
            <person name="Soderlund C."/>
            <person name="Springer N.M."/>
            <person name="Sun Q."/>
            <person name="Wang H."/>
            <person name="Waterman M."/>
            <person name="Westerman R."/>
            <person name="Wolfgruber T.K."/>
            <person name="Yang L."/>
            <person name="Yu Y."/>
            <person name="Zhang L."/>
            <person name="Zhou S."/>
            <person name="Zhu Q."/>
            <person name="Bennetzen J.L."/>
            <person name="Dawe R.K."/>
            <person name="Jiang J."/>
            <person name="Jiang N."/>
            <person name="Presting G.G."/>
            <person name="Wessler S.R."/>
            <person name="Aluru S."/>
            <person name="Martienssen R.A."/>
            <person name="Clifton S.W."/>
            <person name="McCombie W.R."/>
            <person name="Wing R.A."/>
            <person name="Wilson R.K."/>
        </authorList>
    </citation>
    <scope>NUCLEOTIDE SEQUENCE [LARGE SCALE GENOMIC DNA]</scope>
    <source>
        <strain evidence="3">cv. B73</strain>
    </source>
</reference>
<dbReference type="Proteomes" id="UP000007305">
    <property type="component" value="Chromosome 9"/>
</dbReference>
<organism evidence="2 3">
    <name type="scientific">Zea mays</name>
    <name type="common">Maize</name>
    <dbReference type="NCBI Taxonomy" id="4577"/>
    <lineage>
        <taxon>Eukaryota</taxon>
        <taxon>Viridiplantae</taxon>
        <taxon>Streptophyta</taxon>
        <taxon>Embryophyta</taxon>
        <taxon>Tracheophyta</taxon>
        <taxon>Spermatophyta</taxon>
        <taxon>Magnoliopsida</taxon>
        <taxon>Liliopsida</taxon>
        <taxon>Poales</taxon>
        <taxon>Poaceae</taxon>
        <taxon>PACMAD clade</taxon>
        <taxon>Panicoideae</taxon>
        <taxon>Andropogonodae</taxon>
        <taxon>Andropogoneae</taxon>
        <taxon>Tripsacinae</taxon>
        <taxon>Zea</taxon>
    </lineage>
</organism>
<evidence type="ECO:0000256" key="1">
    <source>
        <dbReference type="SAM" id="MobiDB-lite"/>
    </source>
</evidence>
<feature type="region of interest" description="Disordered" evidence="1">
    <location>
        <begin position="13"/>
        <end position="38"/>
    </location>
</feature>
<dbReference type="AlphaFoldDB" id="A0A804QZW2"/>
<keyword evidence="3" id="KW-1185">Reference proteome</keyword>
<protein>
    <submittedName>
        <fullName evidence="2">Uncharacterized protein</fullName>
    </submittedName>
</protein>
<proteinExistence type="predicted"/>